<dbReference type="Pfam" id="PF24883">
    <property type="entry name" value="NPHP3_N"/>
    <property type="match status" value="1"/>
</dbReference>
<accession>A0A0C9XQZ9</accession>
<sequence>MNAKTTIGTNDMNNNNNMSLNRVGNDLLQAISTGGLSALGAVAASGDTFPPLKVAVIEALAIIRIVKKFNMNKKDWAAFSGSLIQKVEEIVQATCQYNKGQVPSTLQSNFEDLKGILEHMKEDVMKIQQQTPWKRLANFRKDPEHIEGFQAKLNALANFQAFLRVDIGGSSEKANPKRDAWKDPILTEPNKDDKSIERRNAGEQLMTMGDVPQVNVLTHAHHVHLSNTVINAANTININDNRELEAKIADVVEQSNIEKWLHVLKAPSHGKVRERCMPGTWEDVLTLIKAWLDDLSEPNIFWLSGSPGSGKTTIASTVVADFHCFSGKFFFHRDEVELRDPDNLWRRIALDLALGSNNLRKSIAQELGTQKANIRGLDISMQFKHLIAKPLWEVFTTSVEPLLIVVDALDECDSYEKLLPSLTAWSHLPKSLKLLITSRRYSNIQSSLGSISVYCDIHTGHEISTQAANDLEKYFVARFSEVLGLPLKWPDPAQVSFLIRKAAGLFIWAKSATDFVLHKGGDPEERLNIIFAGSGEGIDAVDSLYHQVISVAVQGLRESEKTSLRLVLGSIVIVKNPLRIQDPNSIHQ</sequence>
<dbReference type="PANTHER" id="PTHR10039:SF16">
    <property type="entry name" value="GPI INOSITOL-DEACYLASE"/>
    <property type="match status" value="1"/>
</dbReference>
<dbReference type="Gene3D" id="3.40.50.300">
    <property type="entry name" value="P-loop containing nucleotide triphosphate hydrolases"/>
    <property type="match status" value="1"/>
</dbReference>
<dbReference type="InterPro" id="IPR056884">
    <property type="entry name" value="NPHP3-like_N"/>
</dbReference>
<reference evidence="5" key="2">
    <citation type="submission" date="2015-01" db="EMBL/GenBank/DDBJ databases">
        <title>Evolutionary Origins and Diversification of the Mycorrhizal Mutualists.</title>
        <authorList>
            <consortium name="DOE Joint Genome Institute"/>
            <consortium name="Mycorrhizal Genomics Consortium"/>
            <person name="Kohler A."/>
            <person name="Kuo A."/>
            <person name="Nagy L.G."/>
            <person name="Floudas D."/>
            <person name="Copeland A."/>
            <person name="Barry K.W."/>
            <person name="Cichocki N."/>
            <person name="Veneault-Fourrey C."/>
            <person name="LaButti K."/>
            <person name="Lindquist E.A."/>
            <person name="Lipzen A."/>
            <person name="Lundell T."/>
            <person name="Morin E."/>
            <person name="Murat C."/>
            <person name="Riley R."/>
            <person name="Ohm R."/>
            <person name="Sun H."/>
            <person name="Tunlid A."/>
            <person name="Henrissat B."/>
            <person name="Grigoriev I.V."/>
            <person name="Hibbett D.S."/>
            <person name="Martin F."/>
        </authorList>
    </citation>
    <scope>NUCLEOTIDE SEQUENCE [LARGE SCALE GENOMIC DNA]</scope>
    <source>
        <strain evidence="5">LaAM-08-1</strain>
    </source>
</reference>
<proteinExistence type="predicted"/>
<evidence type="ECO:0000256" key="1">
    <source>
        <dbReference type="ARBA" id="ARBA00022737"/>
    </source>
</evidence>
<dbReference type="GO" id="GO:0007166">
    <property type="term" value="P:cell surface receptor signaling pathway"/>
    <property type="evidence" value="ECO:0007669"/>
    <property type="project" value="InterPro"/>
</dbReference>
<name>A0A0C9XQZ9_9AGAR</name>
<dbReference type="Gene3D" id="1.20.930.20">
    <property type="entry name" value="Adaptor protein Cbl, N-terminal domain"/>
    <property type="match status" value="1"/>
</dbReference>
<dbReference type="InterPro" id="IPR027417">
    <property type="entry name" value="P-loop_NTPase"/>
</dbReference>
<evidence type="ECO:0000259" key="3">
    <source>
        <dbReference type="Pfam" id="PF24883"/>
    </source>
</evidence>
<dbReference type="STRING" id="1095629.A0A0C9XQZ9"/>
<dbReference type="CDD" id="cd21037">
    <property type="entry name" value="MLKL_NTD"/>
    <property type="match status" value="1"/>
</dbReference>
<dbReference type="PANTHER" id="PTHR10039">
    <property type="entry name" value="AMELOGENIN"/>
    <property type="match status" value="1"/>
</dbReference>
<keyword evidence="1" id="KW-0677">Repeat</keyword>
<feature type="domain" description="Nephrocystin 3-like N-terminal" evidence="3">
    <location>
        <begin position="288"/>
        <end position="439"/>
    </location>
</feature>
<evidence type="ECO:0000256" key="2">
    <source>
        <dbReference type="SAM" id="MobiDB-lite"/>
    </source>
</evidence>
<reference evidence="4 5" key="1">
    <citation type="submission" date="2014-04" db="EMBL/GenBank/DDBJ databases">
        <authorList>
            <consortium name="DOE Joint Genome Institute"/>
            <person name="Kuo A."/>
            <person name="Kohler A."/>
            <person name="Nagy L.G."/>
            <person name="Floudas D."/>
            <person name="Copeland A."/>
            <person name="Barry K.W."/>
            <person name="Cichocki N."/>
            <person name="Veneault-Fourrey C."/>
            <person name="LaButti K."/>
            <person name="Lindquist E.A."/>
            <person name="Lipzen A."/>
            <person name="Lundell T."/>
            <person name="Morin E."/>
            <person name="Murat C."/>
            <person name="Sun H."/>
            <person name="Tunlid A."/>
            <person name="Henrissat B."/>
            <person name="Grigoriev I.V."/>
            <person name="Hibbett D.S."/>
            <person name="Martin F."/>
            <person name="Nordberg H.P."/>
            <person name="Cantor M.N."/>
            <person name="Hua S.X."/>
        </authorList>
    </citation>
    <scope>NUCLEOTIDE SEQUENCE [LARGE SCALE GENOMIC DNA]</scope>
    <source>
        <strain evidence="4 5">LaAM-08-1</strain>
    </source>
</reference>
<dbReference type="InterPro" id="IPR036537">
    <property type="entry name" value="Adaptor_Cbl_N_dom_sf"/>
</dbReference>
<evidence type="ECO:0000313" key="4">
    <source>
        <dbReference type="EMBL" id="KIK04084.1"/>
    </source>
</evidence>
<dbReference type="SUPFAM" id="SSF52540">
    <property type="entry name" value="P-loop containing nucleoside triphosphate hydrolases"/>
    <property type="match status" value="1"/>
</dbReference>
<dbReference type="EMBL" id="KN838573">
    <property type="protein sequence ID" value="KIK04084.1"/>
    <property type="molecule type" value="Genomic_DNA"/>
</dbReference>
<organism evidence="4 5">
    <name type="scientific">Laccaria amethystina LaAM-08-1</name>
    <dbReference type="NCBI Taxonomy" id="1095629"/>
    <lineage>
        <taxon>Eukaryota</taxon>
        <taxon>Fungi</taxon>
        <taxon>Dikarya</taxon>
        <taxon>Basidiomycota</taxon>
        <taxon>Agaricomycotina</taxon>
        <taxon>Agaricomycetes</taxon>
        <taxon>Agaricomycetidae</taxon>
        <taxon>Agaricales</taxon>
        <taxon>Agaricineae</taxon>
        <taxon>Hydnangiaceae</taxon>
        <taxon>Laccaria</taxon>
    </lineage>
</organism>
<dbReference type="HOGENOM" id="CLU_000288_6_1_1"/>
<dbReference type="InterPro" id="IPR059179">
    <property type="entry name" value="MLKL-like_MCAfunc"/>
</dbReference>
<keyword evidence="5" id="KW-1185">Reference proteome</keyword>
<dbReference type="Proteomes" id="UP000054477">
    <property type="component" value="Unassembled WGS sequence"/>
</dbReference>
<protein>
    <recommendedName>
        <fullName evidence="3">Nephrocystin 3-like N-terminal domain-containing protein</fullName>
    </recommendedName>
</protein>
<gene>
    <name evidence="4" type="ORF">K443DRAFT_4898</name>
</gene>
<feature type="region of interest" description="Disordered" evidence="2">
    <location>
        <begin position="173"/>
        <end position="192"/>
    </location>
</feature>
<dbReference type="OrthoDB" id="163438at2759"/>
<evidence type="ECO:0000313" key="5">
    <source>
        <dbReference type="Proteomes" id="UP000054477"/>
    </source>
</evidence>
<dbReference type="AlphaFoldDB" id="A0A0C9XQZ9"/>